<comment type="caution">
    <text evidence="2">The sequence shown here is derived from an EMBL/GenBank/DDBJ whole genome shotgun (WGS) entry which is preliminary data.</text>
</comment>
<sequence>MMSLWNHALDSNKAVLLDEIDLGPDALLRKVEEFEAISQATEHSYPALVMSSEDGSSNSISTFEDDSHSEFFSEDDVFSDDEYYDSESFEEVETSAPPGSLPIDLIAEKLDKK</sequence>
<feature type="region of interest" description="Disordered" evidence="1">
    <location>
        <begin position="84"/>
        <end position="103"/>
    </location>
</feature>
<dbReference type="Proteomes" id="UP001151752">
    <property type="component" value="Chromosome 10"/>
</dbReference>
<feature type="compositionally biased region" description="Polar residues" evidence="1">
    <location>
        <begin position="53"/>
        <end position="62"/>
    </location>
</feature>
<feature type="compositionally biased region" description="Acidic residues" evidence="1">
    <location>
        <begin position="84"/>
        <end position="93"/>
    </location>
</feature>
<name>A0A9Q0WQ72_9ROSI</name>
<dbReference type="AlphaFoldDB" id="A0A9Q0WQ72"/>
<gene>
    <name evidence="2" type="ORF">OIU74_017625</name>
</gene>
<evidence type="ECO:0000313" key="2">
    <source>
        <dbReference type="EMBL" id="KAJ6771229.1"/>
    </source>
</evidence>
<reference evidence="2" key="1">
    <citation type="submission" date="2022-11" db="EMBL/GenBank/DDBJ databases">
        <authorList>
            <person name="Hyden B.L."/>
            <person name="Feng K."/>
            <person name="Yates T."/>
            <person name="Jawdy S."/>
            <person name="Smart L.B."/>
            <person name="Muchero W."/>
        </authorList>
    </citation>
    <scope>NUCLEOTIDE SEQUENCE</scope>
    <source>
        <tissue evidence="2">Shoot tip</tissue>
    </source>
</reference>
<dbReference type="EMBL" id="JAPFFM010000002">
    <property type="protein sequence ID" value="KAJ6771229.1"/>
    <property type="molecule type" value="Genomic_DNA"/>
</dbReference>
<protein>
    <submittedName>
        <fullName evidence="2">CRS2-ASSOCIATED FACTOR 2 CHLOROPLASTIC</fullName>
    </submittedName>
</protein>
<feature type="region of interest" description="Disordered" evidence="1">
    <location>
        <begin position="48"/>
        <end position="77"/>
    </location>
</feature>
<proteinExistence type="predicted"/>
<organism evidence="2 3">
    <name type="scientific">Salix koriyanagi</name>
    <dbReference type="NCBI Taxonomy" id="2511006"/>
    <lineage>
        <taxon>Eukaryota</taxon>
        <taxon>Viridiplantae</taxon>
        <taxon>Streptophyta</taxon>
        <taxon>Embryophyta</taxon>
        <taxon>Tracheophyta</taxon>
        <taxon>Spermatophyta</taxon>
        <taxon>Magnoliopsida</taxon>
        <taxon>eudicotyledons</taxon>
        <taxon>Gunneridae</taxon>
        <taxon>Pentapetalae</taxon>
        <taxon>rosids</taxon>
        <taxon>fabids</taxon>
        <taxon>Malpighiales</taxon>
        <taxon>Salicaceae</taxon>
        <taxon>Saliceae</taxon>
        <taxon>Salix</taxon>
    </lineage>
</organism>
<evidence type="ECO:0000313" key="3">
    <source>
        <dbReference type="Proteomes" id="UP001151752"/>
    </source>
</evidence>
<keyword evidence="3" id="KW-1185">Reference proteome</keyword>
<accession>A0A9Q0WQ72</accession>
<reference evidence="2" key="2">
    <citation type="journal article" date="2023" name="Int. J. Mol. Sci.">
        <title>De Novo Assembly and Annotation of 11 Diverse Shrub Willow (Salix) Genomes Reveals Novel Gene Organization in Sex-Linked Regions.</title>
        <authorList>
            <person name="Hyden B."/>
            <person name="Feng K."/>
            <person name="Yates T.B."/>
            <person name="Jawdy S."/>
            <person name="Cereghino C."/>
            <person name="Smart L.B."/>
            <person name="Muchero W."/>
        </authorList>
    </citation>
    <scope>NUCLEOTIDE SEQUENCE</scope>
    <source>
        <tissue evidence="2">Shoot tip</tissue>
    </source>
</reference>
<evidence type="ECO:0000256" key="1">
    <source>
        <dbReference type="SAM" id="MobiDB-lite"/>
    </source>
</evidence>